<evidence type="ECO:0000313" key="10">
    <source>
        <dbReference type="EMBL" id="PVU97560.1"/>
    </source>
</evidence>
<dbReference type="SUPFAM" id="SSF48371">
    <property type="entry name" value="ARM repeat"/>
    <property type="match status" value="1"/>
</dbReference>
<dbReference type="InterPro" id="IPR033031">
    <property type="entry name" value="Scc2/Nipped-B"/>
</dbReference>
<dbReference type="EMBL" id="MBFT01000104">
    <property type="protein sequence ID" value="PVU97560.1"/>
    <property type="molecule type" value="Genomic_DNA"/>
</dbReference>
<accession>A0A2T9YYZ6</accession>
<evidence type="ECO:0000256" key="8">
    <source>
        <dbReference type="SAM" id="MobiDB-lite"/>
    </source>
</evidence>
<keyword evidence="4 6" id="KW-0539">Nucleus</keyword>
<dbReference type="Proteomes" id="UP000245699">
    <property type="component" value="Unassembled WGS sequence"/>
</dbReference>
<dbReference type="InterPro" id="IPR024986">
    <property type="entry name" value="Nipped-B_C"/>
</dbReference>
<evidence type="ECO:0000256" key="1">
    <source>
        <dbReference type="ARBA" id="ARBA00004123"/>
    </source>
</evidence>
<comment type="similarity">
    <text evidence="2 6">Belongs to the SCC2/Nipped-B family.</text>
</comment>
<keyword evidence="7" id="KW-0175">Coiled coil</keyword>
<dbReference type="GO" id="GO:1990414">
    <property type="term" value="P:replication-born double-strand break repair via sister chromatid exchange"/>
    <property type="evidence" value="ECO:0007669"/>
    <property type="project" value="TreeGrafter"/>
</dbReference>
<sequence length="2075" mass="236486">MVPENLSHPNSSTHVPSFNVSQVIQHIPFTFLTSANFLGLQESFEIDCSKEYPPRTDNSFSPISKNAQEKIKKILTETIKQKNSFYANVKLRKEPLFNEIDSPNLPKKLKFADDISLWFKSKLKVATDNEDEAKLSVDGRISEYLLFSSYTSTSNSNITSDIDTHQNENENSGTALNNIKDNSQNSEFDDSSQILSLEQSQWLKMDSFDSQIPQNDDVYVEIDNNKITNDITNYINNSHESSVINEPKIIIAKRKTSHHSEHSSDKDVNSDRPKKRSKTNDNVPPIDQNQIQDYDFLSQEKNYNDNTELLIEDLEEALFEIIDQKQQLINDRNNPSNEQRVKRRLYFLPAEWCQDGYALRVKVIIGIWDVISKINKNTFKSKIDEDLVKNFLKILECNITGSETKTMRRAFKDYFSVTVDSELSNSINEVNKKSGNNKLKKTKNESSDESVDTLNEKEEDLILLEKIDETLSVNILSMKSSIFVFMLLSENYLAKKGYLEKILDIAVKACSSIQSDTLLEMFENHPSQEIHEKRQELFVNNTKIRDKTQELVLLMKSAIYQLSILVSRNHLSEKSIITTSYIAIPQLLLSDSPKWVNKNTFESLFRECKNILCKIFENNQSQRLWILEEILTSLVRISRARKANSSSIDSANSGIQFSTMLILQLIQSSAIVNSESTEVISTSLEGETDLNFGLDSQETNEKPLDANDSREKFLYASYQSAKASSELVTNFLLRRIGRRDGKMSDIDNEYKQVLDSLVSECTNLFLNKNWPVAGLITLTLLKELKHIISDPKSEVYAKSISMDYLALIASQAVDFKQKLDDSGKHSLYMDVSVKSKFRQFKESFRTVIDTINGLDPNNLGAIYLHAAEWVNDRSNINEIESKLITEANVRDLAYSSFQLDNNNTENLQINTEEPKKNINEQTTSENDMVVQEKSKKPRYLNIVEKVKSAVGSMILELNELVLEATKKQKESFYETYYSIESTNTAINQNDGNIVSLYHNGKLKNFVDKIGDILNIFCSGLESDTITLRSKSLRALSLVVSKNPHVLTMDIVKDSINNRLQDNSALVRDAAIDLLGKYLSSNPDIIKKYFKTLCARVMDKGPAVRKRVMRILKEIYLMTDIKSYKAEIGLRILQRSNDEERTVKDLATKILRDLWLSEPTVESSIKSKPQPLPFFDEPNKDFLEGKLKEKVEFNVLNPINDQETNDPNQPGKSLTENDSNDIIVRKKLLHFEENTRFSELTPTLQVGLLESVNVLSLMFSLNQEVGFDLSELLKSFFELSLDRLTGDLTQNDLTSNTVMLKAMCSASFELFLSVQEMNTENDTRTKANKTEKLVDTTNILQLILVFSKINPKTVGSLASTLATNLYDLSTDSNINNQVLILQIYNNVMEYITGVGKMFVDKLEQEIIRLLQCSPQSILEVAVPCLIKVVSNKTKNYNRLSKLMSFCINQLIKNKDSFSKNTINDNYLKTSTRLLILAGLMTRHFEFDVHRNTKKKDFAELNNIIPSDSSVTSVITEILIFFVGKKQPVGLKTASVKIIGQLQQAFPELIMSNNARRIYKNIFNNDEIPLKYQLLRNFADIIKSEHNQIIANLSDAKKKTKKAAVSADELAGKAGYGENGTAASLAQSYFEEIIECILLSDFTDYHDVGFELLHMILDQGLVHPLKCIPALVAIESLPNTPLRRKASKLHLEVCARFDSFIHSLDVEGITLAYQLQLLIKPNEENDVVGFCYKSFYQGSELKLEAVLQPLYNTVTKNRNRRNHLLVSLVKLASDTIKEGVKTLESYSSDSDRNGDLLSDSTDEATESASDYSDNDTLEVYKNKKAKLEDGKFNERQRNSKKLNIQLQSKSGSEKNIDDIKKKLRNGMENLNKRKLAKIEEYFNETVLFVRYIAENLLTFQYSIVEEILVVCKEISKVVETLGMSLLKKFEKLGSTGHKSTRTPKKNETLIMNQQKQMEVVASIAVGSLVLVRETLKQVYKISEQKINNYSAKDTSPPKEKANIDLQLSVYGHWTLFKHNNDFRTFEEEWGSNAQKENMVPSWKIWPYATKLPRSENEMYQQKTLYCQLISDSTSSYN</sequence>
<dbReference type="GO" id="GO:0010468">
    <property type="term" value="P:regulation of gene expression"/>
    <property type="evidence" value="ECO:0007669"/>
    <property type="project" value="InterPro"/>
</dbReference>
<dbReference type="GO" id="GO:0090694">
    <property type="term" value="C:Scc2-Scc4 cohesin loading complex"/>
    <property type="evidence" value="ECO:0007669"/>
    <property type="project" value="TreeGrafter"/>
</dbReference>
<dbReference type="GO" id="GO:0071169">
    <property type="term" value="P:establishment of protein localization to chromatin"/>
    <property type="evidence" value="ECO:0007669"/>
    <property type="project" value="TreeGrafter"/>
</dbReference>
<feature type="compositionally biased region" description="Polar residues" evidence="8">
    <location>
        <begin position="169"/>
        <end position="191"/>
    </location>
</feature>
<keyword evidence="11" id="KW-1185">Reference proteome</keyword>
<dbReference type="Gene3D" id="1.25.10.10">
    <property type="entry name" value="Leucine-rich Repeat Variant"/>
    <property type="match status" value="1"/>
</dbReference>
<keyword evidence="5 6" id="KW-0131">Cell cycle</keyword>
<dbReference type="PANTHER" id="PTHR21704:SF18">
    <property type="entry name" value="NIPPED-B-LIKE PROTEIN"/>
    <property type="match status" value="1"/>
</dbReference>
<protein>
    <recommendedName>
        <fullName evidence="6">Sister chromatid cohesion protein</fullName>
    </recommendedName>
</protein>
<comment type="caution">
    <text evidence="10">The sequence shown here is derived from an EMBL/GenBank/DDBJ whole genome shotgun (WGS) entry which is preliminary data.</text>
</comment>
<keyword evidence="3 6" id="KW-0677">Repeat</keyword>
<dbReference type="GO" id="GO:0034087">
    <property type="term" value="P:establishment of mitotic sister chromatid cohesion"/>
    <property type="evidence" value="ECO:0007669"/>
    <property type="project" value="TreeGrafter"/>
</dbReference>
<feature type="region of interest" description="Disordered" evidence="8">
    <location>
        <begin position="1782"/>
        <end position="1811"/>
    </location>
</feature>
<dbReference type="GO" id="GO:0061775">
    <property type="term" value="F:cohesin loader activity"/>
    <property type="evidence" value="ECO:0007669"/>
    <property type="project" value="InterPro"/>
</dbReference>
<dbReference type="PANTHER" id="PTHR21704">
    <property type="entry name" value="NIPPED-B-LIKE PROTEIN DELANGIN SCC2-RELATED"/>
    <property type="match status" value="1"/>
</dbReference>
<feature type="region of interest" description="Disordered" evidence="8">
    <location>
        <begin position="153"/>
        <end position="191"/>
    </location>
</feature>
<feature type="domain" description="Sister chromatid cohesion C-terminal" evidence="9">
    <location>
        <begin position="1620"/>
        <end position="1778"/>
    </location>
</feature>
<name>A0A2T9YYZ6_9FUNG</name>
<dbReference type="InterPro" id="IPR016024">
    <property type="entry name" value="ARM-type_fold"/>
</dbReference>
<reference evidence="10 11" key="1">
    <citation type="journal article" date="2018" name="MBio">
        <title>Comparative Genomics Reveals the Core Gene Toolbox for the Fungus-Insect Symbiosis.</title>
        <authorList>
            <person name="Wang Y."/>
            <person name="Stata M."/>
            <person name="Wang W."/>
            <person name="Stajich J.E."/>
            <person name="White M.M."/>
            <person name="Moncalvo J.M."/>
        </authorList>
    </citation>
    <scope>NUCLEOTIDE SEQUENCE [LARGE SCALE GENOMIC DNA]</scope>
    <source>
        <strain evidence="10 11">AUS-77-4</strain>
    </source>
</reference>
<feature type="coiled-coil region" evidence="7">
    <location>
        <begin position="297"/>
        <end position="331"/>
    </location>
</feature>
<evidence type="ECO:0000313" key="11">
    <source>
        <dbReference type="Proteomes" id="UP000245699"/>
    </source>
</evidence>
<dbReference type="STRING" id="61424.A0A2T9YYZ6"/>
<gene>
    <name evidence="10" type="ORF">BB559_001969</name>
</gene>
<feature type="compositionally biased region" description="Basic and acidic residues" evidence="8">
    <location>
        <begin position="258"/>
        <end position="272"/>
    </location>
</feature>
<proteinExistence type="inferred from homology"/>
<evidence type="ECO:0000256" key="4">
    <source>
        <dbReference type="ARBA" id="ARBA00023242"/>
    </source>
</evidence>
<dbReference type="OrthoDB" id="418242at2759"/>
<dbReference type="GO" id="GO:0140588">
    <property type="term" value="P:chromatin looping"/>
    <property type="evidence" value="ECO:0007669"/>
    <property type="project" value="InterPro"/>
</dbReference>
<evidence type="ECO:0000256" key="6">
    <source>
        <dbReference type="RuleBase" id="RU364107"/>
    </source>
</evidence>
<feature type="region of interest" description="Disordered" evidence="8">
    <location>
        <begin position="1196"/>
        <end position="1216"/>
    </location>
</feature>
<dbReference type="GO" id="GO:0003682">
    <property type="term" value="F:chromatin binding"/>
    <property type="evidence" value="ECO:0007669"/>
    <property type="project" value="TreeGrafter"/>
</dbReference>
<evidence type="ECO:0000256" key="5">
    <source>
        <dbReference type="ARBA" id="ARBA00023306"/>
    </source>
</evidence>
<dbReference type="Pfam" id="PF12765">
    <property type="entry name" value="Cohesin_HEAT"/>
    <property type="match status" value="1"/>
</dbReference>
<evidence type="ECO:0000259" key="9">
    <source>
        <dbReference type="Pfam" id="PF12830"/>
    </source>
</evidence>
<dbReference type="InterPro" id="IPR011989">
    <property type="entry name" value="ARM-like"/>
</dbReference>
<evidence type="ECO:0000256" key="7">
    <source>
        <dbReference type="SAM" id="Coils"/>
    </source>
</evidence>
<evidence type="ECO:0000256" key="2">
    <source>
        <dbReference type="ARBA" id="ARBA00009252"/>
    </source>
</evidence>
<organism evidence="10 11">
    <name type="scientific">Furculomyces boomerangus</name>
    <dbReference type="NCBI Taxonomy" id="61424"/>
    <lineage>
        <taxon>Eukaryota</taxon>
        <taxon>Fungi</taxon>
        <taxon>Fungi incertae sedis</taxon>
        <taxon>Zoopagomycota</taxon>
        <taxon>Kickxellomycotina</taxon>
        <taxon>Harpellomycetes</taxon>
        <taxon>Harpellales</taxon>
        <taxon>Harpellaceae</taxon>
        <taxon>Furculomyces</taxon>
    </lineage>
</organism>
<dbReference type="InterPro" id="IPR026003">
    <property type="entry name" value="Cohesin_HEAT"/>
</dbReference>
<dbReference type="Pfam" id="PF12830">
    <property type="entry name" value="Nipped-B_C"/>
    <property type="match status" value="2"/>
</dbReference>
<comment type="subcellular location">
    <subcellularLocation>
        <location evidence="1 6">Nucleus</location>
    </subcellularLocation>
</comment>
<feature type="region of interest" description="Disordered" evidence="8">
    <location>
        <begin position="254"/>
        <end position="290"/>
    </location>
</feature>
<evidence type="ECO:0000256" key="3">
    <source>
        <dbReference type="ARBA" id="ARBA00022737"/>
    </source>
</evidence>
<feature type="domain" description="Sister chromatid cohesion C-terminal" evidence="9">
    <location>
        <begin position="1834"/>
        <end position="1915"/>
    </location>
</feature>